<dbReference type="AlphaFoldDB" id="A0A7W7W081"/>
<proteinExistence type="predicted"/>
<protein>
    <submittedName>
        <fullName evidence="1">Uncharacterized protein</fullName>
    </submittedName>
</protein>
<name>A0A7W7W081_9ACTN</name>
<reference evidence="1 2" key="1">
    <citation type="submission" date="2020-08" db="EMBL/GenBank/DDBJ databases">
        <title>Sequencing the genomes of 1000 actinobacteria strains.</title>
        <authorList>
            <person name="Klenk H.-P."/>
        </authorList>
    </citation>
    <scope>NUCLEOTIDE SEQUENCE [LARGE SCALE GENOMIC DNA]</scope>
    <source>
        <strain evidence="1 2">DSM 102030</strain>
    </source>
</reference>
<sequence length="32" mass="3350">MAAMTLIVSPGALLVGRRHVDLGRLASDLCRG</sequence>
<dbReference type="EMBL" id="JACHJT010000001">
    <property type="protein sequence ID" value="MBB4929326.1"/>
    <property type="molecule type" value="Genomic_DNA"/>
</dbReference>
<gene>
    <name evidence="1" type="ORF">F4561_000146</name>
</gene>
<accession>A0A7W7W081</accession>
<evidence type="ECO:0000313" key="1">
    <source>
        <dbReference type="EMBL" id="MBB4929326.1"/>
    </source>
</evidence>
<comment type="caution">
    <text evidence="1">The sequence shown here is derived from an EMBL/GenBank/DDBJ whole genome shotgun (WGS) entry which is preliminary data.</text>
</comment>
<organism evidence="1 2">
    <name type="scientific">Lipingzhangella halophila</name>
    <dbReference type="NCBI Taxonomy" id="1783352"/>
    <lineage>
        <taxon>Bacteria</taxon>
        <taxon>Bacillati</taxon>
        <taxon>Actinomycetota</taxon>
        <taxon>Actinomycetes</taxon>
        <taxon>Streptosporangiales</taxon>
        <taxon>Nocardiopsidaceae</taxon>
        <taxon>Lipingzhangella</taxon>
    </lineage>
</organism>
<keyword evidence="2" id="KW-1185">Reference proteome</keyword>
<dbReference type="Proteomes" id="UP000523007">
    <property type="component" value="Unassembled WGS sequence"/>
</dbReference>
<evidence type="ECO:0000313" key="2">
    <source>
        <dbReference type="Proteomes" id="UP000523007"/>
    </source>
</evidence>